<keyword evidence="1" id="KW-0378">Hydrolase</keyword>
<dbReference type="Pfam" id="PF00293">
    <property type="entry name" value="NUDIX"/>
    <property type="match status" value="1"/>
</dbReference>
<evidence type="ECO:0000256" key="1">
    <source>
        <dbReference type="ARBA" id="ARBA00022801"/>
    </source>
</evidence>
<name>A0A0G0IJT8_9BACT</name>
<dbReference type="STRING" id="1618583.US75_C0018G0006"/>
<dbReference type="EMBL" id="LBUE01000018">
    <property type="protein sequence ID" value="KKQ55578.1"/>
    <property type="molecule type" value="Genomic_DNA"/>
</dbReference>
<dbReference type="GO" id="GO:0016787">
    <property type="term" value="F:hydrolase activity"/>
    <property type="evidence" value="ECO:0007669"/>
    <property type="project" value="UniProtKB-KW"/>
</dbReference>
<dbReference type="PANTHER" id="PTHR43736:SF1">
    <property type="entry name" value="DIHYDRONEOPTERIN TRIPHOSPHATE DIPHOSPHATASE"/>
    <property type="match status" value="1"/>
</dbReference>
<sequence length="157" mass="18315">MKIDKSWYIKPKDPNYPTQNLAGGVVIREDNGKLLIALVGDKKFSTFILPKGKVENNETSVTAAKREIAEETGLHKLVIHAKLGVKERMTFDKTSWNIYDYFLFSTKQIFGKIKPNEDEKDFFLEWFDLENLPPIFWPEQKDLIEENREKIKLAFFG</sequence>
<dbReference type="PANTHER" id="PTHR43736">
    <property type="entry name" value="ADP-RIBOSE PYROPHOSPHATASE"/>
    <property type="match status" value="1"/>
</dbReference>
<dbReference type="SUPFAM" id="SSF55811">
    <property type="entry name" value="Nudix"/>
    <property type="match status" value="1"/>
</dbReference>
<dbReference type="InterPro" id="IPR020084">
    <property type="entry name" value="NUDIX_hydrolase_CS"/>
</dbReference>
<dbReference type="InterPro" id="IPR000086">
    <property type="entry name" value="NUDIX_hydrolase_dom"/>
</dbReference>
<dbReference type="AlphaFoldDB" id="A0A0G0IJT8"/>
<feature type="domain" description="Nudix hydrolase" evidence="2">
    <location>
        <begin position="17"/>
        <end position="149"/>
    </location>
</feature>
<dbReference type="InterPro" id="IPR015797">
    <property type="entry name" value="NUDIX_hydrolase-like_dom_sf"/>
</dbReference>
<gene>
    <name evidence="3" type="ORF">US75_C0018G0006</name>
</gene>
<evidence type="ECO:0000313" key="3">
    <source>
        <dbReference type="EMBL" id="KKQ55578.1"/>
    </source>
</evidence>
<evidence type="ECO:0000313" key="4">
    <source>
        <dbReference type="Proteomes" id="UP000034096"/>
    </source>
</evidence>
<protein>
    <submittedName>
        <fullName evidence="3">ADP-ribose pyrophosphatase</fullName>
    </submittedName>
</protein>
<dbReference type="PROSITE" id="PS51462">
    <property type="entry name" value="NUDIX"/>
    <property type="match status" value="1"/>
</dbReference>
<reference evidence="3 4" key="1">
    <citation type="journal article" date="2015" name="Nature">
        <title>rRNA introns, odd ribosomes, and small enigmatic genomes across a large radiation of phyla.</title>
        <authorList>
            <person name="Brown C.T."/>
            <person name="Hug L.A."/>
            <person name="Thomas B.C."/>
            <person name="Sharon I."/>
            <person name="Castelle C.J."/>
            <person name="Singh A."/>
            <person name="Wilkins M.J."/>
            <person name="Williams K.H."/>
            <person name="Banfield J.F."/>
        </authorList>
    </citation>
    <scope>NUCLEOTIDE SEQUENCE [LARGE SCALE GENOMIC DNA]</scope>
</reference>
<evidence type="ECO:0000259" key="2">
    <source>
        <dbReference type="PROSITE" id="PS51462"/>
    </source>
</evidence>
<organism evidence="3 4">
    <name type="scientific">Candidatus Woesebacteria bacterium GW2011_GWC1_38_13</name>
    <dbReference type="NCBI Taxonomy" id="1618583"/>
    <lineage>
        <taxon>Bacteria</taxon>
        <taxon>Candidatus Woeseibacteriota</taxon>
    </lineage>
</organism>
<dbReference type="PROSITE" id="PS00893">
    <property type="entry name" value="NUDIX_BOX"/>
    <property type="match status" value="1"/>
</dbReference>
<accession>A0A0G0IJT8</accession>
<comment type="caution">
    <text evidence="3">The sequence shown here is derived from an EMBL/GenBank/DDBJ whole genome shotgun (WGS) entry which is preliminary data.</text>
</comment>
<dbReference type="Proteomes" id="UP000034096">
    <property type="component" value="Unassembled WGS sequence"/>
</dbReference>
<dbReference type="Gene3D" id="3.90.79.10">
    <property type="entry name" value="Nucleoside Triphosphate Pyrophosphohydrolase"/>
    <property type="match status" value="1"/>
</dbReference>
<proteinExistence type="predicted"/>